<organism evidence="4 5">
    <name type="scientific">Maribacter vaceletii</name>
    <dbReference type="NCBI Taxonomy" id="1206816"/>
    <lineage>
        <taxon>Bacteria</taxon>
        <taxon>Pseudomonadati</taxon>
        <taxon>Bacteroidota</taxon>
        <taxon>Flavobacteriia</taxon>
        <taxon>Flavobacteriales</taxon>
        <taxon>Flavobacteriaceae</taxon>
        <taxon>Maribacter</taxon>
    </lineage>
</organism>
<keyword evidence="3" id="KW-0472">Membrane</keyword>
<feature type="coiled-coil region" evidence="1">
    <location>
        <begin position="200"/>
        <end position="242"/>
    </location>
</feature>
<gene>
    <name evidence="4" type="ORF">CLV91_0800</name>
</gene>
<feature type="compositionally biased region" description="Polar residues" evidence="2">
    <location>
        <begin position="342"/>
        <end position="353"/>
    </location>
</feature>
<keyword evidence="1" id="KW-0175">Coiled coil</keyword>
<evidence type="ECO:0000313" key="5">
    <source>
        <dbReference type="Proteomes" id="UP000269412"/>
    </source>
</evidence>
<evidence type="ECO:0000256" key="2">
    <source>
        <dbReference type="SAM" id="MobiDB-lite"/>
    </source>
</evidence>
<evidence type="ECO:0000256" key="3">
    <source>
        <dbReference type="SAM" id="Phobius"/>
    </source>
</evidence>
<evidence type="ECO:0000256" key="1">
    <source>
        <dbReference type="SAM" id="Coils"/>
    </source>
</evidence>
<evidence type="ECO:0000313" key="4">
    <source>
        <dbReference type="EMBL" id="RKR14722.1"/>
    </source>
</evidence>
<keyword evidence="3" id="KW-1133">Transmembrane helix</keyword>
<keyword evidence="5" id="KW-1185">Reference proteome</keyword>
<feature type="transmembrane region" description="Helical" evidence="3">
    <location>
        <begin position="45"/>
        <end position="63"/>
    </location>
</feature>
<dbReference type="OrthoDB" id="1113942at2"/>
<accession>A0A495ECX0</accession>
<comment type="caution">
    <text evidence="4">The sequence shown here is derived from an EMBL/GenBank/DDBJ whole genome shotgun (WGS) entry which is preliminary data.</text>
</comment>
<evidence type="ECO:0008006" key="6">
    <source>
        <dbReference type="Google" id="ProtNLM"/>
    </source>
</evidence>
<reference evidence="4 5" key="1">
    <citation type="submission" date="2018-10" db="EMBL/GenBank/DDBJ databases">
        <title>Genomic Encyclopedia of Archaeal and Bacterial Type Strains, Phase II (KMG-II): from individual species to whole genera.</title>
        <authorList>
            <person name="Goeker M."/>
        </authorList>
    </citation>
    <scope>NUCLEOTIDE SEQUENCE [LARGE SCALE GENOMIC DNA]</scope>
    <source>
        <strain evidence="4 5">DSM 25230</strain>
    </source>
</reference>
<proteinExistence type="predicted"/>
<dbReference type="EMBL" id="RBIQ01000007">
    <property type="protein sequence ID" value="RKR14722.1"/>
    <property type="molecule type" value="Genomic_DNA"/>
</dbReference>
<dbReference type="Proteomes" id="UP000269412">
    <property type="component" value="Unassembled WGS sequence"/>
</dbReference>
<name>A0A495ECX0_9FLAO</name>
<dbReference type="AlphaFoldDB" id="A0A495ECX0"/>
<sequence>MSKIKLDKLFQEKFKGFQELPDEKVWQSIEASLNEKEKKRRVIPLWWKLGGVAAIIALGLFLINPFSNSQTIPSSVVTEKSNSNKNKNSVQEEENNLILKEEINASTKIAETPSNITSEEETGITTVSKNNILKNNGTKSRNKNITNALVNRKKNTSKDNLIAEKKKQKEASSTIETKTINNLTDATTAKKDLNTSKNNRQKAIITEETIEEELASEEKETKKSIFDEIKEQEEEKEALANKTPTKRWSAGPNIAPVYFDALGDGSPVDAIFVSNSKSGNTNLSYGLSVAYEVSKKLSIRSGVHKVDYSYNTNNVLFSSNFNSAISKINTINYNNSSSSLEVLSTDTNSTPKSSPKENFALDASAKSPAKEGSMSQQFGYIEVPLELNYTILDTKFGVNFIGGLSSLFLIDNSILLSSQDITTELGEANNINSVNFSTNIGVGLNYKFSPKVKINVEPMFKYQLNTFSNTQGTFNPYSIGVYSGLIFKF</sequence>
<protein>
    <recommendedName>
        <fullName evidence="6">Outer membrane protein with beta-barrel domain</fullName>
    </recommendedName>
</protein>
<dbReference type="RefSeq" id="WP_121064193.1">
    <property type="nucleotide sequence ID" value="NZ_RBIQ01000007.1"/>
</dbReference>
<feature type="region of interest" description="Disordered" evidence="2">
    <location>
        <begin position="342"/>
        <end position="370"/>
    </location>
</feature>
<keyword evidence="3" id="KW-0812">Transmembrane</keyword>